<dbReference type="Pfam" id="PF01494">
    <property type="entry name" value="FAD_binding_3"/>
    <property type="match status" value="1"/>
</dbReference>
<dbReference type="PANTHER" id="PTHR43476:SF3">
    <property type="entry name" value="FAD-BINDING MONOOXYGENASE"/>
    <property type="match status" value="1"/>
</dbReference>
<reference evidence="3" key="1">
    <citation type="journal article" date="2012" name="J. Microbiol. Biotechnol.">
        <title>Ramlibacter ginsenosidimutans sp. nov., with ginsenoside-converting activity.</title>
        <authorList>
            <person name="Wang L."/>
            <person name="An D.S."/>
            <person name="Kim S.G."/>
            <person name="Jin F.X."/>
            <person name="Kim S.C."/>
            <person name="Lee S.T."/>
            <person name="Im W.T."/>
        </authorList>
    </citation>
    <scope>NUCLEOTIDE SEQUENCE</scope>
    <source>
        <strain evidence="3">KACC 17527</strain>
    </source>
</reference>
<keyword evidence="1" id="KW-0560">Oxidoreductase</keyword>
<accession>A0A934TTD8</accession>
<feature type="domain" description="FAD-binding" evidence="2">
    <location>
        <begin position="2"/>
        <end position="346"/>
    </location>
</feature>
<dbReference type="GO" id="GO:0071949">
    <property type="term" value="F:FAD binding"/>
    <property type="evidence" value="ECO:0007669"/>
    <property type="project" value="InterPro"/>
</dbReference>
<dbReference type="Gene3D" id="3.50.50.60">
    <property type="entry name" value="FAD/NAD(P)-binding domain"/>
    <property type="match status" value="1"/>
</dbReference>
<evidence type="ECO:0000313" key="3">
    <source>
        <dbReference type="EMBL" id="MBK6007028.1"/>
    </source>
</evidence>
<dbReference type="EMBL" id="JAEPWM010000005">
    <property type="protein sequence ID" value="MBK6007028.1"/>
    <property type="molecule type" value="Genomic_DNA"/>
</dbReference>
<dbReference type="NCBIfam" id="NF004829">
    <property type="entry name" value="PRK06183.1-3"/>
    <property type="match status" value="1"/>
</dbReference>
<dbReference type="Gene3D" id="3.30.70.2450">
    <property type="match status" value="1"/>
</dbReference>
<keyword evidence="4" id="KW-1185">Reference proteome</keyword>
<dbReference type="PANTHER" id="PTHR43476">
    <property type="entry name" value="3-(3-HYDROXY-PHENYL)PROPIONATE/3-HYDROXYCINNAMIC ACID HYDROXYLASE"/>
    <property type="match status" value="1"/>
</dbReference>
<sequence>MYDVAIVGYGPSGVVAAGLLGQAGLNVYACDKLPGVYEIPRAVALDHEIMRVFQQLGLVDAIQSFTEPFTPSEYFGVDGQLIRRMTMVEPPFPQGYTPSMVFSQPAVERVLRERVAQMRNVRVELSAEVVDLQQDAQGATLHVRGPGEQLRSVRARCVIACDGGSSFVRTVLDLPLEDLDFDEPWLVVDVLVNERGLAKLPKVSVQYCEPERPCTLVIGPKNHRRWEISLKPGEDPRQAATPEQAWAFLARWLTPRDGTLWRQASYRFHALVAERWREGRVFLAGDAAHMQPPFLGQGMCQGIRDVANLSWKLASVLRGEVEGTAAEALLDSYGHERKAHVRELTSRIKGVGAVICERDLAKARARDAKLLADCGGVVKDTPRQDILPRLETGFLAAQETTGRGTLFPQPRLASSGALMDHAVGGGWRLVFASDAEIPNDLPVGITVVALARTPEADGVVARWMQAHGCRAALVRPDHYVFGTARTAAETSQLLAEWQQRWTQGFAQREAALA</sequence>
<dbReference type="AlphaFoldDB" id="A0A934TTD8"/>
<dbReference type="GO" id="GO:0019622">
    <property type="term" value="P:3-(3-hydroxy)phenylpropionate catabolic process"/>
    <property type="evidence" value="ECO:0007669"/>
    <property type="project" value="TreeGrafter"/>
</dbReference>
<comment type="caution">
    <text evidence="3">The sequence shown here is derived from an EMBL/GenBank/DDBJ whole genome shotgun (WGS) entry which is preliminary data.</text>
</comment>
<reference evidence="3" key="2">
    <citation type="submission" date="2021-01" db="EMBL/GenBank/DDBJ databases">
        <authorList>
            <person name="Kang M."/>
        </authorList>
    </citation>
    <scope>NUCLEOTIDE SEQUENCE</scope>
    <source>
        <strain evidence="3">KACC 17527</strain>
    </source>
</reference>
<organism evidence="3 4">
    <name type="scientific">Ramlibacter ginsenosidimutans</name>
    <dbReference type="NCBI Taxonomy" id="502333"/>
    <lineage>
        <taxon>Bacteria</taxon>
        <taxon>Pseudomonadati</taxon>
        <taxon>Pseudomonadota</taxon>
        <taxon>Betaproteobacteria</taxon>
        <taxon>Burkholderiales</taxon>
        <taxon>Comamonadaceae</taxon>
        <taxon>Ramlibacter</taxon>
    </lineage>
</organism>
<evidence type="ECO:0000256" key="1">
    <source>
        <dbReference type="ARBA" id="ARBA00023002"/>
    </source>
</evidence>
<gene>
    <name evidence="3" type="ORF">JJB11_13080</name>
</gene>
<name>A0A934TTD8_9BURK</name>
<evidence type="ECO:0000259" key="2">
    <source>
        <dbReference type="Pfam" id="PF01494"/>
    </source>
</evidence>
<evidence type="ECO:0000313" key="4">
    <source>
        <dbReference type="Proteomes" id="UP000630528"/>
    </source>
</evidence>
<dbReference type="InterPro" id="IPR002938">
    <property type="entry name" value="FAD-bd"/>
</dbReference>
<proteinExistence type="predicted"/>
<protein>
    <submittedName>
        <fullName evidence="3">Bifunctional 3-(3-hydroxy-phenyl)propionate/3-hydroxycinnamic acid hydroxylase</fullName>
    </submittedName>
</protein>
<dbReference type="Proteomes" id="UP000630528">
    <property type="component" value="Unassembled WGS sequence"/>
</dbReference>
<dbReference type="InterPro" id="IPR036188">
    <property type="entry name" value="FAD/NAD-bd_sf"/>
</dbReference>
<dbReference type="InterPro" id="IPR050631">
    <property type="entry name" value="PheA/TfdB_FAD_monoxygenase"/>
</dbReference>
<dbReference type="SUPFAM" id="SSF51905">
    <property type="entry name" value="FAD/NAD(P)-binding domain"/>
    <property type="match status" value="1"/>
</dbReference>
<dbReference type="PRINTS" id="PR00420">
    <property type="entry name" value="RNGMNOXGNASE"/>
</dbReference>
<dbReference type="GO" id="GO:0008688">
    <property type="term" value="F:3-(3-hydroxyphenyl)propionate hydroxylase activity"/>
    <property type="evidence" value="ECO:0007669"/>
    <property type="project" value="TreeGrafter"/>
</dbReference>